<reference evidence="2 3" key="1">
    <citation type="submission" date="2019-07" db="EMBL/GenBank/DDBJ databases">
        <title>Genome assembly of two rare yeast pathogens: Diutina rugosa and Trichomonascus ciferrii.</title>
        <authorList>
            <person name="Mixao V."/>
            <person name="Saus E."/>
            <person name="Hansen A."/>
            <person name="Lass-Flor C."/>
            <person name="Gabaldon T."/>
        </authorList>
    </citation>
    <scope>NUCLEOTIDE SEQUENCE [LARGE SCALE GENOMIC DNA]</scope>
    <source>
        <strain evidence="2 3">CBS 613</strain>
    </source>
</reference>
<dbReference type="GO" id="GO:0004525">
    <property type="term" value="F:ribonuclease III activity"/>
    <property type="evidence" value="ECO:0007669"/>
    <property type="project" value="InterPro"/>
</dbReference>
<evidence type="ECO:0000313" key="2">
    <source>
        <dbReference type="EMBL" id="KAA8899666.1"/>
    </source>
</evidence>
<gene>
    <name evidence="2" type="ORF">DIURU_004149</name>
</gene>
<sequence length="483" mass="52991">MASNEVLATLCEDLQLSKSAISQIQATFAQIGQRAPTPETYNELVRLTSGDVHVDPELAALFDRTKVYLNSSQVKVAVRLRELMEQHQLPVIDALQKINFKAPRPGKEVTQFLDWEPSVKGSSTTPKTITDDAAAWPPILPSISSDVLLLRALTDKSWRSPSDFIESSEFNDFSRAHNGKLAVKGASVLRLALVDVIDEAYPFIGAEELNYLVNQAINETALAKFALGYNLLDSYRYCLSDQLPESEKVSLVARVFLAYIGALAADSYSVEAITKWIGKLYKPLLKDLGEFTILSMAENELNFFINSTPENTLEFKETFDDDLGVHTCEVVYGEGEVLGSGTDSESAANARQKAAFAVVGDANQMTKIVRESINRYVQKSKTTEQFVVDSANGASPLTLASPLMQLKQKLDENTMTANVVYNPIAQEIVATIYVKGVSIGEGVDTTKKGALAKAAQHANERSGSWQSWFTAIKKPVKKAALNY</sequence>
<proteinExistence type="predicted"/>
<dbReference type="GeneID" id="54782800"/>
<dbReference type="CDD" id="cd00593">
    <property type="entry name" value="RIBOc"/>
    <property type="match status" value="1"/>
</dbReference>
<dbReference type="InterPro" id="IPR000999">
    <property type="entry name" value="RNase_III_dom"/>
</dbReference>
<keyword evidence="3" id="KW-1185">Reference proteome</keyword>
<evidence type="ECO:0000259" key="1">
    <source>
        <dbReference type="PROSITE" id="PS50142"/>
    </source>
</evidence>
<dbReference type="SUPFAM" id="SSF69065">
    <property type="entry name" value="RNase III domain-like"/>
    <property type="match status" value="1"/>
</dbReference>
<dbReference type="RefSeq" id="XP_034011012.1">
    <property type="nucleotide sequence ID" value="XM_034156990.1"/>
</dbReference>
<dbReference type="InterPro" id="IPR036389">
    <property type="entry name" value="RNase_III_sf"/>
</dbReference>
<dbReference type="Proteomes" id="UP000449547">
    <property type="component" value="Unassembled WGS sequence"/>
</dbReference>
<evidence type="ECO:0000313" key="3">
    <source>
        <dbReference type="Proteomes" id="UP000449547"/>
    </source>
</evidence>
<feature type="domain" description="RNase III" evidence="1">
    <location>
        <begin position="148"/>
        <end position="268"/>
    </location>
</feature>
<dbReference type="PROSITE" id="PS50142">
    <property type="entry name" value="RNASE_3_2"/>
    <property type="match status" value="1"/>
</dbReference>
<accession>A0A642UIG4</accession>
<dbReference type="EMBL" id="SWFT01000121">
    <property type="protein sequence ID" value="KAA8899666.1"/>
    <property type="molecule type" value="Genomic_DNA"/>
</dbReference>
<dbReference type="OrthoDB" id="4087411at2759"/>
<dbReference type="SMART" id="SM00535">
    <property type="entry name" value="RIBOc"/>
    <property type="match status" value="1"/>
</dbReference>
<comment type="caution">
    <text evidence="2">The sequence shown here is derived from an EMBL/GenBank/DDBJ whole genome shotgun (WGS) entry which is preliminary data.</text>
</comment>
<name>A0A642UIG4_DIURU</name>
<dbReference type="Gene3D" id="1.10.1520.10">
    <property type="entry name" value="Ribonuclease III domain"/>
    <property type="match status" value="1"/>
</dbReference>
<dbReference type="VEuPathDB" id="FungiDB:DIURU_004149"/>
<protein>
    <recommendedName>
        <fullName evidence="1">RNase III domain-containing protein</fullName>
    </recommendedName>
</protein>
<organism evidence="2 3">
    <name type="scientific">Diutina rugosa</name>
    <name type="common">Yeast</name>
    <name type="synonym">Candida rugosa</name>
    <dbReference type="NCBI Taxonomy" id="5481"/>
    <lineage>
        <taxon>Eukaryota</taxon>
        <taxon>Fungi</taxon>
        <taxon>Dikarya</taxon>
        <taxon>Ascomycota</taxon>
        <taxon>Saccharomycotina</taxon>
        <taxon>Pichiomycetes</taxon>
        <taxon>Debaryomycetaceae</taxon>
        <taxon>Diutina</taxon>
    </lineage>
</organism>
<dbReference type="AlphaFoldDB" id="A0A642UIG4"/>
<dbReference type="GO" id="GO:0006396">
    <property type="term" value="P:RNA processing"/>
    <property type="evidence" value="ECO:0007669"/>
    <property type="project" value="InterPro"/>
</dbReference>